<evidence type="ECO:0000313" key="3">
    <source>
        <dbReference type="Proteomes" id="UP001285441"/>
    </source>
</evidence>
<protein>
    <submittedName>
        <fullName evidence="2">Uncharacterized protein</fullName>
    </submittedName>
</protein>
<sequence>MALASPLPAPIPVHATAQEDEAKPVMCSNWLPTVISGWTDDIVTIAVCAPEPTALSEANQKINLLDDPPSSSTTTTTVTVTVTATTSLITAPAPVSDVTVQRTFTVTAWTKTVTLIENINCTRTVLAPSTPAAPPVRTTPTASLFRRQTGSTTSTPAPPFPTSNTTTTAAAPGRPARTRTVWTVTTATQTGDLVRTQYQCSATVAYLFTVDKTATISYTNTIWPSSAIVTSTLSVACNPFGFGVPTSFQLPPPRPLPTSIASNSSVQASLIPGPTPIPSTRRMVLKRQTTGTTTAATSTPAVVVPPVPGSTTVAVPVTSTLTVHLTRTIYSLLTVTGTGLTTRLTYACAATSTSVVIPGPTVPVPTTTTTAALVTSTTASPVAATP</sequence>
<dbReference type="EMBL" id="JAULSW010000001">
    <property type="protein sequence ID" value="KAK3393456.1"/>
    <property type="molecule type" value="Genomic_DNA"/>
</dbReference>
<proteinExistence type="predicted"/>
<dbReference type="AlphaFoldDB" id="A0AAE0U752"/>
<feature type="compositionally biased region" description="Low complexity" evidence="1">
    <location>
        <begin position="130"/>
        <end position="142"/>
    </location>
</feature>
<feature type="region of interest" description="Disordered" evidence="1">
    <location>
        <begin position="130"/>
        <end position="177"/>
    </location>
</feature>
<reference evidence="2" key="1">
    <citation type="journal article" date="2023" name="Mol. Phylogenet. Evol.">
        <title>Genome-scale phylogeny and comparative genomics of the fungal order Sordariales.</title>
        <authorList>
            <person name="Hensen N."/>
            <person name="Bonometti L."/>
            <person name="Westerberg I."/>
            <person name="Brannstrom I.O."/>
            <person name="Guillou S."/>
            <person name="Cros-Aarteil S."/>
            <person name="Calhoun S."/>
            <person name="Haridas S."/>
            <person name="Kuo A."/>
            <person name="Mondo S."/>
            <person name="Pangilinan J."/>
            <person name="Riley R."/>
            <person name="LaButti K."/>
            <person name="Andreopoulos B."/>
            <person name="Lipzen A."/>
            <person name="Chen C."/>
            <person name="Yan M."/>
            <person name="Daum C."/>
            <person name="Ng V."/>
            <person name="Clum A."/>
            <person name="Steindorff A."/>
            <person name="Ohm R.A."/>
            <person name="Martin F."/>
            <person name="Silar P."/>
            <person name="Natvig D.O."/>
            <person name="Lalanne C."/>
            <person name="Gautier V."/>
            <person name="Ament-Velasquez S.L."/>
            <person name="Kruys A."/>
            <person name="Hutchinson M.I."/>
            <person name="Powell A.J."/>
            <person name="Barry K."/>
            <person name="Miller A.N."/>
            <person name="Grigoriev I.V."/>
            <person name="Debuchy R."/>
            <person name="Gladieux P."/>
            <person name="Hiltunen Thoren M."/>
            <person name="Johannesson H."/>
        </authorList>
    </citation>
    <scope>NUCLEOTIDE SEQUENCE</scope>
    <source>
        <strain evidence="2">CBS 232.78</strain>
    </source>
</reference>
<evidence type="ECO:0000313" key="2">
    <source>
        <dbReference type="EMBL" id="KAK3393456.1"/>
    </source>
</evidence>
<feature type="compositionally biased region" description="Low complexity" evidence="1">
    <location>
        <begin position="162"/>
        <end position="177"/>
    </location>
</feature>
<reference evidence="2" key="2">
    <citation type="submission" date="2023-06" db="EMBL/GenBank/DDBJ databases">
        <authorList>
            <consortium name="Lawrence Berkeley National Laboratory"/>
            <person name="Haridas S."/>
            <person name="Hensen N."/>
            <person name="Bonometti L."/>
            <person name="Westerberg I."/>
            <person name="Brannstrom I.O."/>
            <person name="Guillou S."/>
            <person name="Cros-Aarteil S."/>
            <person name="Calhoun S."/>
            <person name="Kuo A."/>
            <person name="Mondo S."/>
            <person name="Pangilinan J."/>
            <person name="Riley R."/>
            <person name="LaButti K."/>
            <person name="Andreopoulos B."/>
            <person name="Lipzen A."/>
            <person name="Chen C."/>
            <person name="Yanf M."/>
            <person name="Daum C."/>
            <person name="Ng V."/>
            <person name="Clum A."/>
            <person name="Steindorff A."/>
            <person name="Ohm R."/>
            <person name="Martin F."/>
            <person name="Silar P."/>
            <person name="Natvig D."/>
            <person name="Lalanne C."/>
            <person name="Gautier V."/>
            <person name="Ament-velasquez S.L."/>
            <person name="Kruys A."/>
            <person name="Hutchinson M.I."/>
            <person name="Powell A.J."/>
            <person name="Barry K."/>
            <person name="Miller A.N."/>
            <person name="Grigoriev I.V."/>
            <person name="Debuchy R."/>
            <person name="Gladieux P."/>
            <person name="Thoren M.H."/>
            <person name="Johannesson H."/>
        </authorList>
    </citation>
    <scope>NUCLEOTIDE SEQUENCE</scope>
    <source>
        <strain evidence="2">CBS 232.78</strain>
    </source>
</reference>
<evidence type="ECO:0000256" key="1">
    <source>
        <dbReference type="SAM" id="MobiDB-lite"/>
    </source>
</evidence>
<accession>A0AAE0U752</accession>
<keyword evidence="3" id="KW-1185">Reference proteome</keyword>
<name>A0AAE0U752_9PEZI</name>
<organism evidence="2 3">
    <name type="scientific">Podospora didyma</name>
    <dbReference type="NCBI Taxonomy" id="330526"/>
    <lineage>
        <taxon>Eukaryota</taxon>
        <taxon>Fungi</taxon>
        <taxon>Dikarya</taxon>
        <taxon>Ascomycota</taxon>
        <taxon>Pezizomycotina</taxon>
        <taxon>Sordariomycetes</taxon>
        <taxon>Sordariomycetidae</taxon>
        <taxon>Sordariales</taxon>
        <taxon>Podosporaceae</taxon>
        <taxon>Podospora</taxon>
    </lineage>
</organism>
<dbReference type="Proteomes" id="UP001285441">
    <property type="component" value="Unassembled WGS sequence"/>
</dbReference>
<gene>
    <name evidence="2" type="ORF">B0H63DRAFT_516647</name>
</gene>
<comment type="caution">
    <text evidence="2">The sequence shown here is derived from an EMBL/GenBank/DDBJ whole genome shotgun (WGS) entry which is preliminary data.</text>
</comment>